<proteinExistence type="predicted"/>
<dbReference type="EMBL" id="JAHSPG010000018">
    <property type="protein sequence ID" value="MBV4360634.1"/>
    <property type="molecule type" value="Genomic_DNA"/>
</dbReference>
<reference evidence="1" key="1">
    <citation type="submission" date="2021-06" db="EMBL/GenBank/DDBJ databases">
        <authorList>
            <person name="Huq M.A."/>
        </authorList>
    </citation>
    <scope>NUCLEOTIDE SEQUENCE</scope>
    <source>
        <strain evidence="1">MAH-26</strain>
    </source>
</reference>
<gene>
    <name evidence="1" type="ORF">KTO63_25945</name>
</gene>
<protein>
    <submittedName>
        <fullName evidence="1">Uncharacterized protein</fullName>
    </submittedName>
</protein>
<dbReference type="RefSeq" id="WP_217795200.1">
    <property type="nucleotide sequence ID" value="NZ_JAHSPG010000018.1"/>
</dbReference>
<organism evidence="1 2">
    <name type="scientific">Pinibacter aurantiacus</name>
    <dbReference type="NCBI Taxonomy" id="2851599"/>
    <lineage>
        <taxon>Bacteria</taxon>
        <taxon>Pseudomonadati</taxon>
        <taxon>Bacteroidota</taxon>
        <taxon>Chitinophagia</taxon>
        <taxon>Chitinophagales</taxon>
        <taxon>Chitinophagaceae</taxon>
        <taxon>Pinibacter</taxon>
    </lineage>
</organism>
<comment type="caution">
    <text evidence="1">The sequence shown here is derived from an EMBL/GenBank/DDBJ whole genome shotgun (WGS) entry which is preliminary data.</text>
</comment>
<sequence length="191" mass="21742">MKNHYPSVVKGIALIAFLLLTYAAFSQENNIPFTPRHSVGINIGHEHSFGGVNESGKKEMTVLAYWGLDYNYQFARKWAIGLHTDFITESFKVENKIEGNEKEIIERSTPIAPAVMGFYKPTEHWSFGAGMGGEFAKEENYALNRFAVEYGVEIKKSWEVFGALQYDVRWKAYDTWTIGLGISKSFGERHK</sequence>
<dbReference type="AlphaFoldDB" id="A0A9E2W706"/>
<accession>A0A9E2W706</accession>
<name>A0A9E2W706_9BACT</name>
<dbReference type="Proteomes" id="UP000812270">
    <property type="component" value="Unassembled WGS sequence"/>
</dbReference>
<evidence type="ECO:0000313" key="1">
    <source>
        <dbReference type="EMBL" id="MBV4360634.1"/>
    </source>
</evidence>
<keyword evidence="2" id="KW-1185">Reference proteome</keyword>
<evidence type="ECO:0000313" key="2">
    <source>
        <dbReference type="Proteomes" id="UP000812270"/>
    </source>
</evidence>